<accession>A0A1G9CYM3</accession>
<organism evidence="2 3">
    <name type="scientific">Jeotgalicoccus aerolatus</name>
    <dbReference type="NCBI Taxonomy" id="709510"/>
    <lineage>
        <taxon>Bacteria</taxon>
        <taxon>Bacillati</taxon>
        <taxon>Bacillota</taxon>
        <taxon>Bacilli</taxon>
        <taxon>Bacillales</taxon>
        <taxon>Staphylococcaceae</taxon>
        <taxon>Jeotgalicoccus</taxon>
    </lineage>
</organism>
<feature type="domain" description="Virulence-associated protein E-like" evidence="1">
    <location>
        <begin position="154"/>
        <end position="369"/>
    </location>
</feature>
<dbReference type="Pfam" id="PF05272">
    <property type="entry name" value="VapE-like_dom"/>
    <property type="match status" value="1"/>
</dbReference>
<dbReference type="STRING" id="586411.SAMN05216187_11094"/>
<dbReference type="Proteomes" id="UP000242700">
    <property type="component" value="Unassembled WGS sequence"/>
</dbReference>
<evidence type="ECO:0000259" key="1">
    <source>
        <dbReference type="Pfam" id="PF05272"/>
    </source>
</evidence>
<reference evidence="3" key="1">
    <citation type="submission" date="2016-10" db="EMBL/GenBank/DDBJ databases">
        <authorList>
            <person name="Varghese N."/>
            <person name="Submissions S."/>
        </authorList>
    </citation>
    <scope>NUCLEOTIDE SEQUENCE [LARGE SCALE GENOMIC DNA]</scope>
    <source>
        <strain evidence="3">CGMCC 1.8911</strain>
    </source>
</reference>
<dbReference type="RefSeq" id="WP_092599099.1">
    <property type="nucleotide sequence ID" value="NZ_FNFI01000010.1"/>
</dbReference>
<proteinExistence type="predicted"/>
<dbReference type="EMBL" id="FNFI01000010">
    <property type="protein sequence ID" value="SDK56723.1"/>
    <property type="molecule type" value="Genomic_DNA"/>
</dbReference>
<dbReference type="AlphaFoldDB" id="A0A1G9CYM3"/>
<evidence type="ECO:0000313" key="3">
    <source>
        <dbReference type="Proteomes" id="UP000242700"/>
    </source>
</evidence>
<protein>
    <submittedName>
        <fullName evidence="2">Virulence-associated protein E</fullName>
    </submittedName>
</protein>
<sequence length="500" mass="58001">MDNALRISAVKKGEKNTKKRKKQHQIKNDENAISFQDSLERSETAKVASMLDYNDSGKPLNSMYNVAYIIRNDAKLKNKIRYNSFAQALEPKPGIHWRGTWDETITHELWSDDDTAALNVYMGTTYKVSNKSALEDMLTAVGKENSYHPVRDYLNNLEWDGTPRVETFFHKILGAEDSEVNREITKMFFKGAVARPMKPGIKFDYALTLFGDQGIGKSYIFDRLARKWFTSTVIDMGSKDSYLGNLGSWITEYAEGASSKKIDIETMKAFITAREDKVRMPYGRRFSHLKRQGVMVITTNDEKYFKDTGGNRRFPIIEVGVENIEDDYIVASLTEEYIDQIWAEAVQIYEEDPVLVFSDDIKKQVDKVVAHHTDWEISPEELKRFLKKPITKDWYRRPWESRANDMNLPDEDDSWSRPSAKVKRQYVCVADIVEEYLRKPDWKVWKNADYKNKAAFKRITEQLKQTPGVRKAAKKHGDPETKNFGVYGTHRTYFVIEDLD</sequence>
<name>A0A1G9CYM3_9STAP</name>
<dbReference type="OrthoDB" id="9763644at2"/>
<gene>
    <name evidence="2" type="ORF">SAMN05216187_11094</name>
</gene>
<dbReference type="PANTHER" id="PTHR34985">
    <property type="entry name" value="SLR0554 PROTEIN"/>
    <property type="match status" value="1"/>
</dbReference>
<evidence type="ECO:0000313" key="2">
    <source>
        <dbReference type="EMBL" id="SDK56723.1"/>
    </source>
</evidence>
<dbReference type="PANTHER" id="PTHR34985:SF1">
    <property type="entry name" value="SLR0554 PROTEIN"/>
    <property type="match status" value="1"/>
</dbReference>
<dbReference type="InterPro" id="IPR007936">
    <property type="entry name" value="VapE-like_dom"/>
</dbReference>